<proteinExistence type="predicted"/>
<evidence type="ECO:0000259" key="1">
    <source>
        <dbReference type="Pfam" id="PF24542"/>
    </source>
</evidence>
<dbReference type="PANTHER" id="PTHR12975:SF6">
    <property type="entry name" value="TRAFFICKING PROTEIN PARTICLE COMPLEX SUBUNIT 8"/>
    <property type="match status" value="1"/>
</dbReference>
<dbReference type="Pfam" id="PF24545">
    <property type="entry name" value="Ig_TPPC8_1st"/>
    <property type="match status" value="1"/>
</dbReference>
<dbReference type="STRING" id="4540.A0A3L6SH62"/>
<protein>
    <submittedName>
        <fullName evidence="3">Trafficking protein particle complex subunit 8</fullName>
    </submittedName>
</protein>
<evidence type="ECO:0000313" key="4">
    <source>
        <dbReference type="Proteomes" id="UP000275267"/>
    </source>
</evidence>
<dbReference type="InterPro" id="IPR058541">
    <property type="entry name" value="Ig_TPPC8_1st"/>
</dbReference>
<dbReference type="GO" id="GO:1990072">
    <property type="term" value="C:TRAPPIII protein complex"/>
    <property type="evidence" value="ECO:0007669"/>
    <property type="project" value="TreeGrafter"/>
</dbReference>
<dbReference type="Pfam" id="PF24542">
    <property type="entry name" value="Ig_TPPC8_C"/>
    <property type="match status" value="1"/>
</dbReference>
<dbReference type="InterPro" id="IPR024420">
    <property type="entry name" value="TRAPP_III_complex_Trs85"/>
</dbReference>
<accession>A0A3L6SH62</accession>
<dbReference type="AlphaFoldDB" id="A0A3L6SH62"/>
<dbReference type="OrthoDB" id="437922at2759"/>
<dbReference type="InterPro" id="IPR057651">
    <property type="entry name" value="Ig_TPPC8_C"/>
</dbReference>
<comment type="caution">
    <text evidence="3">The sequence shown here is derived from an EMBL/GenBank/DDBJ whole genome shotgun (WGS) entry which is preliminary data.</text>
</comment>
<dbReference type="Proteomes" id="UP000275267">
    <property type="component" value="Unassembled WGS sequence"/>
</dbReference>
<feature type="domain" description="TPPC8 first Ig-like" evidence="2">
    <location>
        <begin position="555"/>
        <end position="722"/>
    </location>
</feature>
<evidence type="ECO:0000259" key="2">
    <source>
        <dbReference type="Pfam" id="PF24545"/>
    </source>
</evidence>
<dbReference type="EMBL" id="PQIB02000005">
    <property type="protein sequence ID" value="RLN19553.1"/>
    <property type="molecule type" value="Genomic_DNA"/>
</dbReference>
<feature type="domain" description="TPPC8 C-terminal Ig-like" evidence="1">
    <location>
        <begin position="1058"/>
        <end position="1185"/>
    </location>
</feature>
<sequence>MDPLRSYLGRLLLEEITPVVMVLTTPLAEAACRKSGLSFVDMLSPFSLFKKIDVPVRTASEVPYRLQMFKIRMVYASDVRKEDYEVSDERIKPVVSEANEKALPDLLSDPPQLEDVLGKPEAELCPLWIKKFNRELMRTLSFSEHETFDHPVACLLVVSSMDKEPISKFVDLFNTNQLPSLLNEGIMDPQILKHYLVLHDQQEGPQDIAVNVLAEMRSTLGLNDCKLLCINSSTEADGSNPDNTWLPYKALGLENREGTCFLSTDDLNEIKDFMQDFASNHIIPYMEQKIRVLNQQVYVHLHRITNQSSGLLATDYKLDKAWKRFAGVQEMSGLCYFMLDQSRKDAEYCMENAFSTYLRIGSSGQRNATRCGLWWAEMLKTRGQYREASSVYFRVSNEEPSLHSAVLLEQAASCYLLSSPPMLRKYGFHLILAGNSYYMSDQKQHAVRAYRNALFVYKQNPWSYINDHVQFNVGRWYGVLGILDVAIKHLLEVIACSHQSLITQNMFLSDFFHYVQSMGKKFDVYKLQLPVFNMSSLRVIHEDHRTYASDADVDVSEGTWQELEEELIPSSSVVRTNWLDTQPKSSLRKYKDSCVCVAGEAVKVNVELKNPLQIPVDVSGISLICQLSTNLDALSSDVSGLTLDGGEDKVNTEPSVSILETDEDNFIVSKLDIILGGGESKIVQLDVTPKVEGILKLVGIRWTLSNSVVGYQYFEFGAQKKNKKGKRGRRRSFNNSLVVIKGLPKLTGSIDRMPTKAFAGDLQLLKLNLRNHSEYAVKGIKMKISNPRFVIPGDSPDIDLEFPDCLKKHTQSEIDLVPYKSMKENFKGLLFAFPLVLPSLDISFAISKSSSRLQEYIVRMDVMNKTPSESFVLHQLSCVGSKWAVSALSSCNSISSVETVSANQAVSCFFKIKVEGPFFNKLSRHFYMTRFALNFMLLFIFFQIQGCDIFTILLFKDFEADSCKESESGSYRSDMALYPGSNGDVFDIARSPLADFHFQERYRQGKLAKVTCGLLDFVLISKAAGNSSKPSPDLQLLSHHICHCSALSQSPIWWLMEGPRAITHDFSKSCCEVSIQLVIHNSAAHKSSVRVVTSDVMPEKSLTVHPHDSTSVQGGWHDVSLENDIKAISSAKGTRHEKQSSKSISPYVWCSLSSAQIELQPDSCSRVPLKVCIFAPGTYNFSNYELQWKVLPSKEAQVDENGSSGGGPGHPFYITVLQSV</sequence>
<dbReference type="PANTHER" id="PTHR12975">
    <property type="entry name" value="TRANSPORT PROTEIN TRAPP"/>
    <property type="match status" value="1"/>
</dbReference>
<dbReference type="Pfam" id="PF12739">
    <property type="entry name" value="TRAPPC-Trs85"/>
    <property type="match status" value="2"/>
</dbReference>
<gene>
    <name evidence="3" type="ORF">C2845_PM02G45680</name>
</gene>
<dbReference type="SUPFAM" id="SSF48452">
    <property type="entry name" value="TPR-like"/>
    <property type="match status" value="1"/>
</dbReference>
<keyword evidence="4" id="KW-1185">Reference proteome</keyword>
<evidence type="ECO:0000313" key="3">
    <source>
        <dbReference type="EMBL" id="RLN19553.1"/>
    </source>
</evidence>
<name>A0A3L6SH62_PANMI</name>
<dbReference type="InterPro" id="IPR011990">
    <property type="entry name" value="TPR-like_helical_dom_sf"/>
</dbReference>
<reference evidence="4" key="1">
    <citation type="journal article" date="2019" name="Nat. Commun.">
        <title>The genome of broomcorn millet.</title>
        <authorList>
            <person name="Zou C."/>
            <person name="Miki D."/>
            <person name="Li D."/>
            <person name="Tang Q."/>
            <person name="Xiao L."/>
            <person name="Rajput S."/>
            <person name="Deng P."/>
            <person name="Jia W."/>
            <person name="Huang R."/>
            <person name="Zhang M."/>
            <person name="Sun Y."/>
            <person name="Hu J."/>
            <person name="Fu X."/>
            <person name="Schnable P.S."/>
            <person name="Li F."/>
            <person name="Zhang H."/>
            <person name="Feng B."/>
            <person name="Zhu X."/>
            <person name="Liu R."/>
            <person name="Schnable J.C."/>
            <person name="Zhu J.-K."/>
            <person name="Zhang H."/>
        </authorList>
    </citation>
    <scope>NUCLEOTIDE SEQUENCE [LARGE SCALE GENOMIC DNA]</scope>
</reference>
<organism evidence="3 4">
    <name type="scientific">Panicum miliaceum</name>
    <name type="common">Proso millet</name>
    <name type="synonym">Broomcorn millet</name>
    <dbReference type="NCBI Taxonomy" id="4540"/>
    <lineage>
        <taxon>Eukaryota</taxon>
        <taxon>Viridiplantae</taxon>
        <taxon>Streptophyta</taxon>
        <taxon>Embryophyta</taxon>
        <taxon>Tracheophyta</taxon>
        <taxon>Spermatophyta</taxon>
        <taxon>Magnoliopsida</taxon>
        <taxon>Liliopsida</taxon>
        <taxon>Poales</taxon>
        <taxon>Poaceae</taxon>
        <taxon>PACMAD clade</taxon>
        <taxon>Panicoideae</taxon>
        <taxon>Panicodae</taxon>
        <taxon>Paniceae</taxon>
        <taxon>Panicinae</taxon>
        <taxon>Panicum</taxon>
        <taxon>Panicum sect. Panicum</taxon>
    </lineage>
</organism>